<evidence type="ECO:0000313" key="1">
    <source>
        <dbReference type="EMBL" id="KAL0935570.1"/>
    </source>
</evidence>
<dbReference type="Proteomes" id="UP000805649">
    <property type="component" value="Unassembled WGS sequence"/>
</dbReference>
<gene>
    <name evidence="1" type="ORF">CTRU02_210161</name>
</gene>
<accession>A0ACC3YUG7</accession>
<protein>
    <submittedName>
        <fullName evidence="1">Levodione reductase 2</fullName>
    </submittedName>
</protein>
<comment type="caution">
    <text evidence="1">The sequence shown here is derived from an EMBL/GenBank/DDBJ whole genome shotgun (WGS) entry which is preliminary data.</text>
</comment>
<sequence>MASTPHKTFSGKVIAITGAASGIGRAVTVYLANRGATLAISDIQSNALAQVVEEVSKSNPGIKIKATVVDVTKSDQVQTWISRTAQKFGPLDGAANIAGIAGITKESFCLQTDADWKSVLDVNLLGTMYSLREELKHLKDGGSIVNTSSVLGLRSSPFPGEAAYVASKHAVLGLTRNTAREYGHRNIRINCVNPGAIDTPMMQQEPGQEEMDMSAINPPISRFGRPEEVAAAIGFLLGNESSYISGAAIVVDGGLIC</sequence>
<organism evidence="1 2">
    <name type="scientific">Colletotrichum truncatum</name>
    <name type="common">Anthracnose fungus</name>
    <name type="synonym">Colletotrichum capsici</name>
    <dbReference type="NCBI Taxonomy" id="5467"/>
    <lineage>
        <taxon>Eukaryota</taxon>
        <taxon>Fungi</taxon>
        <taxon>Dikarya</taxon>
        <taxon>Ascomycota</taxon>
        <taxon>Pezizomycotina</taxon>
        <taxon>Sordariomycetes</taxon>
        <taxon>Hypocreomycetidae</taxon>
        <taxon>Glomerellales</taxon>
        <taxon>Glomerellaceae</taxon>
        <taxon>Colletotrichum</taxon>
        <taxon>Colletotrichum truncatum species complex</taxon>
    </lineage>
</organism>
<dbReference type="EMBL" id="VUJX02000006">
    <property type="protein sequence ID" value="KAL0935570.1"/>
    <property type="molecule type" value="Genomic_DNA"/>
</dbReference>
<reference evidence="1 2" key="1">
    <citation type="journal article" date="2020" name="Phytopathology">
        <title>Genome Sequence Resources of Colletotrichum truncatum, C. plurivorum, C. musicola, and C. sojae: Four Species Pathogenic to Soybean (Glycine max).</title>
        <authorList>
            <person name="Rogerio F."/>
            <person name="Boufleur T.R."/>
            <person name="Ciampi-Guillardi M."/>
            <person name="Sukno S.A."/>
            <person name="Thon M.R."/>
            <person name="Massola Junior N.S."/>
            <person name="Baroncelli R."/>
        </authorList>
    </citation>
    <scope>NUCLEOTIDE SEQUENCE [LARGE SCALE GENOMIC DNA]</scope>
    <source>
        <strain evidence="1 2">CMES1059</strain>
    </source>
</reference>
<keyword evidence="2" id="KW-1185">Reference proteome</keyword>
<proteinExistence type="predicted"/>
<evidence type="ECO:0000313" key="2">
    <source>
        <dbReference type="Proteomes" id="UP000805649"/>
    </source>
</evidence>
<name>A0ACC3YUG7_COLTU</name>